<keyword evidence="3" id="KW-1185">Reference proteome</keyword>
<dbReference type="OrthoDB" id="6077994at2759"/>
<reference evidence="2 3" key="1">
    <citation type="submission" date="2015-07" db="EMBL/GenBank/DDBJ databases">
        <title>The genome of Dufourea novaeangliae.</title>
        <authorList>
            <person name="Pan H."/>
            <person name="Kapheim K."/>
        </authorList>
    </citation>
    <scope>NUCLEOTIDE SEQUENCE [LARGE SCALE GENOMIC DNA]</scope>
    <source>
        <strain evidence="2">0120121106</strain>
        <tissue evidence="2">Whole body</tissue>
    </source>
</reference>
<sequence length="332" mass="37583">MAEENIEICGFLDVKYLSGKYKVHKVRKRPLAPWKVWRRHWCSIKKLGPGLGVRVQLDYNISSGVTMSPNDKDSSLIIPLDAIICRTQSRSKQFAFGIFPTKERKPLIYFAGTSETESQRWMANIRQLLRPRRNRFIPGSYIMSMVDNVHSKSSGLTGLYGDLVASTVGVFIKDAHSGEVIGNFEWRELGQSHLSTTGHPDDVKCICVIHTTKEFRGGVGELHMFCLEADKLLQDLVTQGRGPRTKFGRKPLSLSEGDLRISRSQDVLISQRGIVSIASTRNPGQGERNAFAMQRNVDTSFYVPMLPRLRDINFHHLQTQASLQESDYVDMR</sequence>
<organism evidence="2 3">
    <name type="scientific">Dufourea novaeangliae</name>
    <name type="common">Sweat bee</name>
    <dbReference type="NCBI Taxonomy" id="178035"/>
    <lineage>
        <taxon>Eukaryota</taxon>
        <taxon>Metazoa</taxon>
        <taxon>Ecdysozoa</taxon>
        <taxon>Arthropoda</taxon>
        <taxon>Hexapoda</taxon>
        <taxon>Insecta</taxon>
        <taxon>Pterygota</taxon>
        <taxon>Neoptera</taxon>
        <taxon>Endopterygota</taxon>
        <taxon>Hymenoptera</taxon>
        <taxon>Apocrita</taxon>
        <taxon>Aculeata</taxon>
        <taxon>Apoidea</taxon>
        <taxon>Anthophila</taxon>
        <taxon>Halictidae</taxon>
        <taxon>Rophitinae</taxon>
        <taxon>Dufourea</taxon>
    </lineage>
</organism>
<dbReference type="Proteomes" id="UP000076502">
    <property type="component" value="Unassembled WGS sequence"/>
</dbReference>
<evidence type="ECO:0000313" key="2">
    <source>
        <dbReference type="EMBL" id="KZC05695.1"/>
    </source>
</evidence>
<dbReference type="SMART" id="SM00233">
    <property type="entry name" value="PH"/>
    <property type="match status" value="1"/>
</dbReference>
<dbReference type="SUPFAM" id="SSF50729">
    <property type="entry name" value="PH domain-like"/>
    <property type="match status" value="1"/>
</dbReference>
<dbReference type="PROSITE" id="PS50003">
    <property type="entry name" value="PH_DOMAIN"/>
    <property type="match status" value="1"/>
</dbReference>
<name>A0A154P194_DUFNO</name>
<evidence type="ECO:0000313" key="3">
    <source>
        <dbReference type="Proteomes" id="UP000076502"/>
    </source>
</evidence>
<protein>
    <recommendedName>
        <fullName evidence="1">PH domain-containing protein</fullName>
    </recommendedName>
</protein>
<dbReference type="InterPro" id="IPR011993">
    <property type="entry name" value="PH-like_dom_sf"/>
</dbReference>
<dbReference type="EMBL" id="KQ434796">
    <property type="protein sequence ID" value="KZC05695.1"/>
    <property type="molecule type" value="Genomic_DNA"/>
</dbReference>
<proteinExistence type="predicted"/>
<dbReference type="Gene3D" id="2.30.29.30">
    <property type="entry name" value="Pleckstrin-homology domain (PH domain)/Phosphotyrosine-binding domain (PTB)"/>
    <property type="match status" value="1"/>
</dbReference>
<gene>
    <name evidence="2" type="ORF">WN55_04635</name>
</gene>
<feature type="domain" description="PH" evidence="1">
    <location>
        <begin position="5"/>
        <end position="130"/>
    </location>
</feature>
<evidence type="ECO:0000259" key="1">
    <source>
        <dbReference type="PROSITE" id="PS50003"/>
    </source>
</evidence>
<dbReference type="InterPro" id="IPR001849">
    <property type="entry name" value="PH_domain"/>
</dbReference>
<accession>A0A154P194</accession>
<dbReference type="CDD" id="cd00821">
    <property type="entry name" value="PH"/>
    <property type="match status" value="1"/>
</dbReference>
<dbReference type="AlphaFoldDB" id="A0A154P194"/>